<accession>A0ABV8H8I4</accession>
<evidence type="ECO:0000313" key="2">
    <source>
        <dbReference type="Proteomes" id="UP001595793"/>
    </source>
</evidence>
<evidence type="ECO:0000313" key="1">
    <source>
        <dbReference type="EMBL" id="MFC4026639.1"/>
    </source>
</evidence>
<gene>
    <name evidence="1" type="ORF">ACFOS1_04430</name>
</gene>
<evidence type="ECO:0008006" key="3">
    <source>
        <dbReference type="Google" id="ProtNLM"/>
    </source>
</evidence>
<protein>
    <recommendedName>
        <fullName evidence="3">Lipoprotein</fullName>
    </recommendedName>
</protein>
<dbReference type="Proteomes" id="UP001595793">
    <property type="component" value="Unassembled WGS sequence"/>
</dbReference>
<dbReference type="EMBL" id="JBHSAS010000006">
    <property type="protein sequence ID" value="MFC4026639.1"/>
    <property type="molecule type" value="Genomic_DNA"/>
</dbReference>
<comment type="caution">
    <text evidence="1">The sequence shown here is derived from an EMBL/GenBank/DDBJ whole genome shotgun (WGS) entry which is preliminary data.</text>
</comment>
<name>A0ABV8H8I4_9FLAO</name>
<sequence>MKPAYLFFSIIFLSMFTNCRSHKDLQETPPAQFQQAYYTSDKGQMTFYLPVTTIQKNRVELKNIYFKGLKSPVVHDEDEENRYTAIFDVKQSDFVMSSDPKEEYGNKMPQRPVDSPIKIEKDQALLEYQESGETKYYLIDDIEERK</sequence>
<proteinExistence type="predicted"/>
<dbReference type="RefSeq" id="WP_386270334.1">
    <property type="nucleotide sequence ID" value="NZ_JBHSAS010000006.1"/>
</dbReference>
<keyword evidence="2" id="KW-1185">Reference proteome</keyword>
<organism evidence="1 2">
    <name type="scientific">Zunongwangia endophytica</name>
    <dbReference type="NCBI Taxonomy" id="1808945"/>
    <lineage>
        <taxon>Bacteria</taxon>
        <taxon>Pseudomonadati</taxon>
        <taxon>Bacteroidota</taxon>
        <taxon>Flavobacteriia</taxon>
        <taxon>Flavobacteriales</taxon>
        <taxon>Flavobacteriaceae</taxon>
        <taxon>Zunongwangia</taxon>
    </lineage>
</organism>
<reference evidence="2" key="1">
    <citation type="journal article" date="2019" name="Int. J. Syst. Evol. Microbiol.">
        <title>The Global Catalogue of Microorganisms (GCM) 10K type strain sequencing project: providing services to taxonomists for standard genome sequencing and annotation.</title>
        <authorList>
            <consortium name="The Broad Institute Genomics Platform"/>
            <consortium name="The Broad Institute Genome Sequencing Center for Infectious Disease"/>
            <person name="Wu L."/>
            <person name="Ma J."/>
        </authorList>
    </citation>
    <scope>NUCLEOTIDE SEQUENCE [LARGE SCALE GENOMIC DNA]</scope>
    <source>
        <strain evidence="2">CECT 9128</strain>
    </source>
</reference>